<feature type="compositionally biased region" description="Basic and acidic residues" evidence="1">
    <location>
        <begin position="395"/>
        <end position="411"/>
    </location>
</feature>
<feature type="compositionally biased region" description="Basic and acidic residues" evidence="1">
    <location>
        <begin position="508"/>
        <end position="528"/>
    </location>
</feature>
<protein>
    <submittedName>
        <fullName evidence="3">Uncharacterized protein</fullName>
    </submittedName>
</protein>
<feature type="region of interest" description="Disordered" evidence="1">
    <location>
        <begin position="158"/>
        <end position="189"/>
    </location>
</feature>
<feature type="compositionally biased region" description="Basic and acidic residues" evidence="1">
    <location>
        <begin position="292"/>
        <end position="353"/>
    </location>
</feature>
<comment type="caution">
    <text evidence="3">The sequence shown here is derived from an EMBL/GenBank/DDBJ whole genome shotgun (WGS) entry which is preliminary data.</text>
</comment>
<keyword evidence="2" id="KW-0732">Signal</keyword>
<feature type="region of interest" description="Disordered" evidence="1">
    <location>
        <begin position="1315"/>
        <end position="1334"/>
    </location>
</feature>
<feature type="region of interest" description="Disordered" evidence="1">
    <location>
        <begin position="263"/>
        <end position="411"/>
    </location>
</feature>
<feature type="compositionally biased region" description="Basic and acidic residues" evidence="1">
    <location>
        <begin position="441"/>
        <end position="467"/>
    </location>
</feature>
<organism evidence="3 4">
    <name type="scientific">Pieris macdunnoughi</name>
    <dbReference type="NCBI Taxonomy" id="345717"/>
    <lineage>
        <taxon>Eukaryota</taxon>
        <taxon>Metazoa</taxon>
        <taxon>Ecdysozoa</taxon>
        <taxon>Arthropoda</taxon>
        <taxon>Hexapoda</taxon>
        <taxon>Insecta</taxon>
        <taxon>Pterygota</taxon>
        <taxon>Neoptera</taxon>
        <taxon>Endopterygota</taxon>
        <taxon>Lepidoptera</taxon>
        <taxon>Glossata</taxon>
        <taxon>Ditrysia</taxon>
        <taxon>Papilionoidea</taxon>
        <taxon>Pieridae</taxon>
        <taxon>Pierinae</taxon>
        <taxon>Pieris</taxon>
    </lineage>
</organism>
<keyword evidence="4" id="KW-1185">Reference proteome</keyword>
<dbReference type="EMBL" id="CAJOBZ010000046">
    <property type="protein sequence ID" value="CAF4912700.1"/>
    <property type="molecule type" value="Genomic_DNA"/>
</dbReference>
<gene>
    <name evidence="3" type="ORF">PMACD_LOCUS12291</name>
</gene>
<feature type="compositionally biased region" description="Basic and acidic residues" evidence="1">
    <location>
        <begin position="158"/>
        <end position="168"/>
    </location>
</feature>
<proteinExistence type="predicted"/>
<feature type="signal peptide" evidence="2">
    <location>
        <begin position="1"/>
        <end position="25"/>
    </location>
</feature>
<feature type="chain" id="PRO_5032582434" evidence="2">
    <location>
        <begin position="26"/>
        <end position="1334"/>
    </location>
</feature>
<feature type="region of interest" description="Disordered" evidence="1">
    <location>
        <begin position="440"/>
        <end position="528"/>
    </location>
</feature>
<accession>A0A821VQC0</accession>
<evidence type="ECO:0000256" key="1">
    <source>
        <dbReference type="SAM" id="MobiDB-lite"/>
    </source>
</evidence>
<feature type="region of interest" description="Disordered" evidence="1">
    <location>
        <begin position="974"/>
        <end position="995"/>
    </location>
</feature>
<evidence type="ECO:0000313" key="3">
    <source>
        <dbReference type="EMBL" id="CAF4912700.1"/>
    </source>
</evidence>
<sequence length="1334" mass="154269">MSQTFRLLAVGLAVVLSFIEAPVNSFTLSRETNFTQDDLHPEDSIVLEVRNDVRRPNDIEITKEDGFIPTSEIYFKDFKFITSIQDQAVESSVDTTQNIEFTTQNVEPTENKETTITITDDEQSNHKKYKSILHNSTNKEPKPTPSWKKYTEINRKVNSELNDDRKQTEGMLTEETGVPRQDSKSGDIPSLNQLKNFLFPSSFFKSDIVNDTISTVEVTEQSFTSNPETTVELTTPTKANIATVESKRGGFLDFSLKSLFEDNSDKKENSQENNTSKPKGRRLSWRFGSRYRGKEDNSAEKSKERSRFRFRNNKDKKADNNDTKESKEEYSKEIDSREDSDKKTLRPIEKDTNSENYQNESENKKETKVSRDQTNVNEKEILAEWNQYENNKGNPDNEFKNDNLPSKDKLKLKEEVNLKKIEHSKYITTTEINIWYTGSGEKTRSREKEQRKTSEFKIPKERNEARRPHSSNNAEESRDNNSKNRGRNTSKSYNNEDESSQSKSRVRNNKDNIKEIYNEPRMDKNEHRDIKEYNTYNSQNLNETQSHLNNIKYNAMDSHISQKPSNNEYIENQTNQYDTIKTTELNEESGQEITKTGNNSTSENIDITKNYDVKQENKSSDKQVTLEHIKQFLSTIDEEEENESHSPTIDEISTAKPVDIPNIAAVNYSEDFKLNDIDTTTVALDPYEPFKIPNLLISLPSSRNRDGALQYSKLKQNEAKQYINTVETATESGFTEKYSTDVINPTTSEHKYATKNKDYKNTEAIIQMHEDYRREELLKEEVINNNEQNFGKFDYELTTTQQSTIPVKIYEVNQKPEDEKLSVKPLTFLDRLKTTILYPVGVNYRPLKKIEVQPPKSFMRDPDDNSWRNESLSSLGIVFKPKNSSKPFTQVLKNKTETEWNNLVEKQNTSEIPDLRERLEKIAEMRKSKKKKTDAYGNVLYNDYEESFSKETKDSEFSTSTTTTTTMISTTEFTTTSTVAPSTEPESLNYSKSVTNSTKEKPKKVFNVAEYYDTSEEDDADYLTLAKIDLKKFTVPIRTDAYVTPPTWIVTNTRPENHNNYERKPTLQYFPPLTTQKGMFRDYDTDFHKKMGGYTETEPPTNVLPVLYTRPSSPIPNDRTGHLFTPMNKHSNDRTTTEFIDYEKPGFMTQAPVIPDAKDGYTVVTDDGSYNRAADVIKHYRDFLNAVAKDHEEDINEDYNPYTKIPTQGVTVSDIIHKIKPKPDMTEYDYDNDFRKDVLQRFVHNFNQNSERFKSGLPMLYNNSVIHGSVGEGRDVASSRAYLSRMLTRPSGDCDNNATVELSPAYELHYYVPEEEEKEQVDPKPATLPYQYRL</sequence>
<name>A0A821VQC0_9NEOP</name>
<evidence type="ECO:0000256" key="2">
    <source>
        <dbReference type="SAM" id="SignalP"/>
    </source>
</evidence>
<dbReference type="Proteomes" id="UP000663880">
    <property type="component" value="Unassembled WGS sequence"/>
</dbReference>
<dbReference type="OrthoDB" id="7411817at2759"/>
<reference evidence="3" key="1">
    <citation type="submission" date="2021-02" db="EMBL/GenBank/DDBJ databases">
        <authorList>
            <person name="Steward A R."/>
        </authorList>
    </citation>
    <scope>NUCLEOTIDE SEQUENCE</scope>
</reference>
<feature type="compositionally biased region" description="Basic and acidic residues" evidence="1">
    <location>
        <begin position="361"/>
        <end position="382"/>
    </location>
</feature>
<evidence type="ECO:0000313" key="4">
    <source>
        <dbReference type="Proteomes" id="UP000663880"/>
    </source>
</evidence>
<feature type="compositionally biased region" description="Low complexity" evidence="1">
    <location>
        <begin position="974"/>
        <end position="987"/>
    </location>
</feature>